<evidence type="ECO:0000256" key="8">
    <source>
        <dbReference type="ARBA" id="ARBA00022989"/>
    </source>
</evidence>
<keyword evidence="4" id="KW-0150">Chloroplast</keyword>
<dbReference type="Pfam" id="PF11891">
    <property type="entry name" value="RETICULATA-like"/>
    <property type="match status" value="1"/>
</dbReference>
<evidence type="ECO:0000256" key="3">
    <source>
        <dbReference type="ARBA" id="ARBA00010793"/>
    </source>
</evidence>
<feature type="region of interest" description="Disordered" evidence="10">
    <location>
        <begin position="544"/>
        <end position="591"/>
    </location>
</feature>
<sequence>MATSSQIGRLGGLGSVAHAPLSQSAERGGRTRRGQAALSPVLPLRSFQASSFNLPQLRSGPVLKPQHFAAAGCLQQGCSKLGFSSFTGLALPAVSSNERLVRERQGALHVVSEAGVADEQDRGERQEPISGFSKEMMVPTSMAKIGTQFGGGSATLERGKLDLSKEAATATPKVDDGSGGGNKGKDLNNGGGDGGDDGGDDDDYFDDFDDDGDGGDDGFFGRRTEIVELFDRETIEAVLQEWYRTVTGLPSGVRRAVEMGMVSSAQLVRLLNTDCRPTIARAVTRHTPPDFARAFLGRLMADPAFLWKLSLEQAFTIGNAAYWEIKQRGSRLKDEWDLAVVNVLTLAAANMVINWSVAPCRKYHEPFRWEWQNTLQKLPHNAFDKSYKFAELSKLDRFYGFAYKSAELCAIGSVLGSVGGLVQNALVSVRQKINPKYRPSVAVPSVGVSSLGYGAFMGLSGNLRYQLIGGLERFMGAKYSNLGFITLVTTAARFSNVRLGEPTRLHWLGMDSGAAAFRRKSAAAGGLLDKAGAFFKKKGVKMTVKGKGKGKGKLKAKASPAPATQAPEAPQEPKKPRYRVRKRPELQAVAA</sequence>
<dbReference type="OMA" id="QFKINHV"/>
<dbReference type="AlphaFoldDB" id="A0A1Y1ICW4"/>
<dbReference type="PANTHER" id="PTHR31038">
    <property type="entry name" value="EXPRESSED PROTEIN-RELATED"/>
    <property type="match status" value="1"/>
</dbReference>
<gene>
    <name evidence="11" type="ORF">KFL_002610040</name>
</gene>
<feature type="compositionally biased region" description="Acidic residues" evidence="10">
    <location>
        <begin position="194"/>
        <end position="208"/>
    </location>
</feature>
<evidence type="ECO:0000256" key="4">
    <source>
        <dbReference type="ARBA" id="ARBA00022528"/>
    </source>
</evidence>
<evidence type="ECO:0000256" key="7">
    <source>
        <dbReference type="ARBA" id="ARBA00022946"/>
    </source>
</evidence>
<dbReference type="PANTHER" id="PTHR31038:SF2">
    <property type="entry name" value="PROTEIN RETICULATA-RELATED 1, CHLOROPLASTIC"/>
    <property type="match status" value="1"/>
</dbReference>
<evidence type="ECO:0000313" key="11">
    <source>
        <dbReference type="EMBL" id="GAQ85918.1"/>
    </source>
</evidence>
<keyword evidence="8" id="KW-1133">Transmembrane helix</keyword>
<evidence type="ECO:0000256" key="5">
    <source>
        <dbReference type="ARBA" id="ARBA00022640"/>
    </source>
</evidence>
<evidence type="ECO:0000256" key="2">
    <source>
        <dbReference type="ARBA" id="ARBA00004229"/>
    </source>
</evidence>
<accession>A0A1Y1ICW4</accession>
<feature type="region of interest" description="Disordered" evidence="10">
    <location>
        <begin position="167"/>
        <end position="208"/>
    </location>
</feature>
<feature type="compositionally biased region" description="Low complexity" evidence="10">
    <location>
        <begin position="557"/>
        <end position="569"/>
    </location>
</feature>
<dbReference type="GO" id="GO:0009507">
    <property type="term" value="C:chloroplast"/>
    <property type="evidence" value="ECO:0007669"/>
    <property type="project" value="UniProtKB-SubCell"/>
</dbReference>
<comment type="subcellular location">
    <subcellularLocation>
        <location evidence="1">Membrane</location>
        <topology evidence="1">Multi-pass membrane protein</topology>
    </subcellularLocation>
    <subcellularLocation>
        <location evidence="2">Plastid</location>
        <location evidence="2">Chloroplast</location>
    </subcellularLocation>
</comment>
<evidence type="ECO:0000256" key="9">
    <source>
        <dbReference type="ARBA" id="ARBA00023136"/>
    </source>
</evidence>
<keyword evidence="5" id="KW-0934">Plastid</keyword>
<feature type="region of interest" description="Disordered" evidence="10">
    <location>
        <begin position="112"/>
        <end position="134"/>
    </location>
</feature>
<dbReference type="EMBL" id="DF237210">
    <property type="protein sequence ID" value="GAQ85918.1"/>
    <property type="molecule type" value="Genomic_DNA"/>
</dbReference>
<dbReference type="OrthoDB" id="513951at2759"/>
<evidence type="ECO:0000256" key="10">
    <source>
        <dbReference type="SAM" id="MobiDB-lite"/>
    </source>
</evidence>
<keyword evidence="6" id="KW-0812">Transmembrane</keyword>
<name>A0A1Y1ICW4_KLENI</name>
<dbReference type="InterPro" id="IPR021825">
    <property type="entry name" value="RETICULATA-related"/>
</dbReference>
<comment type="similarity">
    <text evidence="3">Belongs to the RETICULATA family.</text>
</comment>
<keyword evidence="7" id="KW-0809">Transit peptide</keyword>
<protein>
    <submittedName>
        <fullName evidence="11">Uncharacterized protein</fullName>
    </submittedName>
</protein>
<evidence type="ECO:0000256" key="1">
    <source>
        <dbReference type="ARBA" id="ARBA00004141"/>
    </source>
</evidence>
<feature type="region of interest" description="Disordered" evidence="10">
    <location>
        <begin position="1"/>
        <end position="36"/>
    </location>
</feature>
<keyword evidence="12" id="KW-1185">Reference proteome</keyword>
<reference evidence="11 12" key="1">
    <citation type="journal article" date="2014" name="Nat. Commun.">
        <title>Klebsormidium flaccidum genome reveals primary factors for plant terrestrial adaptation.</title>
        <authorList>
            <person name="Hori K."/>
            <person name="Maruyama F."/>
            <person name="Fujisawa T."/>
            <person name="Togashi T."/>
            <person name="Yamamoto N."/>
            <person name="Seo M."/>
            <person name="Sato S."/>
            <person name="Yamada T."/>
            <person name="Mori H."/>
            <person name="Tajima N."/>
            <person name="Moriyama T."/>
            <person name="Ikeuchi M."/>
            <person name="Watanabe M."/>
            <person name="Wada H."/>
            <person name="Kobayashi K."/>
            <person name="Saito M."/>
            <person name="Masuda T."/>
            <person name="Sasaki-Sekimoto Y."/>
            <person name="Mashiguchi K."/>
            <person name="Awai K."/>
            <person name="Shimojima M."/>
            <person name="Masuda S."/>
            <person name="Iwai M."/>
            <person name="Nobusawa T."/>
            <person name="Narise T."/>
            <person name="Kondo S."/>
            <person name="Saito H."/>
            <person name="Sato R."/>
            <person name="Murakawa M."/>
            <person name="Ihara Y."/>
            <person name="Oshima-Yamada Y."/>
            <person name="Ohtaka K."/>
            <person name="Satoh M."/>
            <person name="Sonobe K."/>
            <person name="Ishii M."/>
            <person name="Ohtani R."/>
            <person name="Kanamori-Sato M."/>
            <person name="Honoki R."/>
            <person name="Miyazaki D."/>
            <person name="Mochizuki H."/>
            <person name="Umetsu J."/>
            <person name="Higashi K."/>
            <person name="Shibata D."/>
            <person name="Kamiya Y."/>
            <person name="Sato N."/>
            <person name="Nakamura Y."/>
            <person name="Tabata S."/>
            <person name="Ida S."/>
            <person name="Kurokawa K."/>
            <person name="Ohta H."/>
        </authorList>
    </citation>
    <scope>NUCLEOTIDE SEQUENCE [LARGE SCALE GENOMIC DNA]</scope>
    <source>
        <strain evidence="11 12">NIES-2285</strain>
    </source>
</reference>
<evidence type="ECO:0000313" key="12">
    <source>
        <dbReference type="Proteomes" id="UP000054558"/>
    </source>
</evidence>
<evidence type="ECO:0000256" key="6">
    <source>
        <dbReference type="ARBA" id="ARBA00022692"/>
    </source>
</evidence>
<keyword evidence="9" id="KW-0472">Membrane</keyword>
<dbReference type="GO" id="GO:0099402">
    <property type="term" value="P:plant organ development"/>
    <property type="evidence" value="ECO:0000318"/>
    <property type="project" value="GO_Central"/>
</dbReference>
<dbReference type="Proteomes" id="UP000054558">
    <property type="component" value="Unassembled WGS sequence"/>
</dbReference>
<organism evidence="11 12">
    <name type="scientific">Klebsormidium nitens</name>
    <name type="common">Green alga</name>
    <name type="synonym">Ulothrix nitens</name>
    <dbReference type="NCBI Taxonomy" id="105231"/>
    <lineage>
        <taxon>Eukaryota</taxon>
        <taxon>Viridiplantae</taxon>
        <taxon>Streptophyta</taxon>
        <taxon>Klebsormidiophyceae</taxon>
        <taxon>Klebsormidiales</taxon>
        <taxon>Klebsormidiaceae</taxon>
        <taxon>Klebsormidium</taxon>
    </lineage>
</organism>
<proteinExistence type="inferred from homology"/>
<dbReference type="GO" id="GO:0016020">
    <property type="term" value="C:membrane"/>
    <property type="evidence" value="ECO:0007669"/>
    <property type="project" value="UniProtKB-SubCell"/>
</dbReference>
<feature type="compositionally biased region" description="Basic residues" evidence="10">
    <location>
        <begin position="544"/>
        <end position="556"/>
    </location>
</feature>